<dbReference type="RefSeq" id="WP_251411529.1">
    <property type="nucleotide sequence ID" value="NZ_JAMQGM010000016.1"/>
</dbReference>
<dbReference type="Gene3D" id="3.30.1540.10">
    <property type="entry name" value="formyl-coa transferase, domain 3"/>
    <property type="match status" value="1"/>
</dbReference>
<sequence length="378" mass="39985">MTGAPAGALDGVRIADFSRVLAAPYATMLLADMGAEVIKIERPGGGDETRTWGPPWSQGESTYFLSVNRNKTSRVIDLTTEEGRSEAGELVGSCDVLVENFRTGMMDTFGLGYEQLAASHPGLVYCSLTGFGPGEGAGLPGYDLVLQAVGGLMSVTGTDEAHPMKTGVALVDVITGMHAAIGVLAALRHRDRTGHGQRVEVNLLSSILSAMTNQSSAYVAGGTVPRPLGNRHPSIAPYEVFGTADRPMAVAAANDKLFGRLAEGLGRPGLAADPRFATNSERVAHREELAREIEDCLRQESADHWFARLTELGVPCGPINDVGQAFELAERLGLEPVTEIASGDRPEPVRSVSHPIRMSLTPAAHRTAPPRYPGPGPT</sequence>
<keyword evidence="4" id="KW-1185">Reference proteome</keyword>
<dbReference type="GO" id="GO:0016740">
    <property type="term" value="F:transferase activity"/>
    <property type="evidence" value="ECO:0007669"/>
    <property type="project" value="UniProtKB-KW"/>
</dbReference>
<dbReference type="SUPFAM" id="SSF89796">
    <property type="entry name" value="CoA-transferase family III (CaiB/BaiF)"/>
    <property type="match status" value="1"/>
</dbReference>
<dbReference type="Gene3D" id="3.40.50.10540">
    <property type="entry name" value="Crotonobetainyl-coa:carnitine coa-transferase, domain 1"/>
    <property type="match status" value="1"/>
</dbReference>
<proteinExistence type="predicted"/>
<dbReference type="PANTHER" id="PTHR48207">
    <property type="entry name" value="SUCCINATE--HYDROXYMETHYLGLUTARATE COA-TRANSFERASE"/>
    <property type="match status" value="1"/>
</dbReference>
<name>A0ABT0X429_9ACTN</name>
<dbReference type="EMBL" id="JAMQGM010000016">
    <property type="protein sequence ID" value="MCM2577169.1"/>
    <property type="molecule type" value="Genomic_DNA"/>
</dbReference>
<evidence type="ECO:0000256" key="2">
    <source>
        <dbReference type="SAM" id="MobiDB-lite"/>
    </source>
</evidence>
<dbReference type="InterPro" id="IPR003673">
    <property type="entry name" value="CoA-Trfase_fam_III"/>
</dbReference>
<protein>
    <submittedName>
        <fullName evidence="3">CoA transferase</fullName>
    </submittedName>
</protein>
<dbReference type="Proteomes" id="UP001167160">
    <property type="component" value="Unassembled WGS sequence"/>
</dbReference>
<dbReference type="Pfam" id="PF02515">
    <property type="entry name" value="CoA_transf_3"/>
    <property type="match status" value="1"/>
</dbReference>
<evidence type="ECO:0000256" key="1">
    <source>
        <dbReference type="ARBA" id="ARBA00022679"/>
    </source>
</evidence>
<gene>
    <name evidence="3" type="ORF">M1E25_07365</name>
</gene>
<evidence type="ECO:0000313" key="4">
    <source>
        <dbReference type="Proteomes" id="UP001167160"/>
    </source>
</evidence>
<evidence type="ECO:0000313" key="3">
    <source>
        <dbReference type="EMBL" id="MCM2577169.1"/>
    </source>
</evidence>
<accession>A0ABT0X429</accession>
<organism evidence="3 4">
    <name type="scientific">Streptomyces meridianus</name>
    <dbReference type="NCBI Taxonomy" id="2938945"/>
    <lineage>
        <taxon>Bacteria</taxon>
        <taxon>Bacillati</taxon>
        <taxon>Actinomycetota</taxon>
        <taxon>Actinomycetes</taxon>
        <taxon>Kitasatosporales</taxon>
        <taxon>Streptomycetaceae</taxon>
        <taxon>Streptomyces</taxon>
    </lineage>
</organism>
<dbReference type="PANTHER" id="PTHR48207:SF3">
    <property type="entry name" value="SUCCINATE--HYDROXYMETHYLGLUTARATE COA-TRANSFERASE"/>
    <property type="match status" value="1"/>
</dbReference>
<comment type="caution">
    <text evidence="3">The sequence shown here is derived from an EMBL/GenBank/DDBJ whole genome shotgun (WGS) entry which is preliminary data.</text>
</comment>
<dbReference type="InterPro" id="IPR050483">
    <property type="entry name" value="CoA-transferase_III_domain"/>
</dbReference>
<keyword evidence="1 3" id="KW-0808">Transferase</keyword>
<reference evidence="3" key="1">
    <citation type="journal article" date="2023" name="Int. J. Syst. Evol. Microbiol.">
        <title>Streptomyces meridianus sp. nov. isolated from brackish water of the Tagus estuary in Alcochete, Portugal.</title>
        <authorList>
            <person name="Santos J.D.N."/>
            <person name="Klimek D."/>
            <person name="Calusinska M."/>
            <person name="Lobo Da Cunha A."/>
            <person name="Catita J."/>
            <person name="Goncalves H."/>
            <person name="Gonzalez I."/>
            <person name="Reyes F."/>
            <person name="Lage O.M."/>
        </authorList>
    </citation>
    <scope>NUCLEOTIDE SEQUENCE</scope>
    <source>
        <strain evidence="3">MTZ3.1</strain>
    </source>
</reference>
<dbReference type="InterPro" id="IPR044855">
    <property type="entry name" value="CoA-Trfase_III_dom3_sf"/>
</dbReference>
<feature type="region of interest" description="Disordered" evidence="2">
    <location>
        <begin position="357"/>
        <end position="378"/>
    </location>
</feature>
<dbReference type="InterPro" id="IPR023606">
    <property type="entry name" value="CoA-Trfase_III_dom_1_sf"/>
</dbReference>